<sequence length="160" mass="18279">MGKIGLQIKAVLENVTDFQAYGEDFRWYLKLKCMNCGEEPEKWQYVSFTEKLPLKGGRGEANFVSKCKLCARENSVEIVLDSLKKYTAEDSETFKTIVAFDCRGVEPTDFSPRVGFRAVGESSGTVFEDINLEEKEWVDYDEKANLSVSVCELEHKFVKF</sequence>
<keyword evidence="5" id="KW-1185">Reference proteome</keyword>
<dbReference type="AlphaFoldDB" id="A0A8X6FBC2"/>
<evidence type="ECO:0000256" key="2">
    <source>
        <dbReference type="ARBA" id="ARBA00022723"/>
    </source>
</evidence>
<dbReference type="PANTHER" id="PTHR12857">
    <property type="entry name" value="CXXC MOTIF CONTAINING ZINC BINDING PROTEIN"/>
    <property type="match status" value="1"/>
</dbReference>
<proteinExistence type="inferred from homology"/>
<evidence type="ECO:0000313" key="4">
    <source>
        <dbReference type="EMBL" id="GFQ74831.1"/>
    </source>
</evidence>
<gene>
    <name evidence="4" type="primary">Czib</name>
    <name evidence="4" type="ORF">TNCT_233711</name>
</gene>
<dbReference type="SUPFAM" id="SSF141678">
    <property type="entry name" value="MAL13P1.257-like"/>
    <property type="match status" value="1"/>
</dbReference>
<evidence type="ECO:0000256" key="3">
    <source>
        <dbReference type="ARBA" id="ARBA00022833"/>
    </source>
</evidence>
<dbReference type="GO" id="GO:0008270">
    <property type="term" value="F:zinc ion binding"/>
    <property type="evidence" value="ECO:0007669"/>
    <property type="project" value="TreeGrafter"/>
</dbReference>
<keyword evidence="3" id="KW-0862">Zinc</keyword>
<dbReference type="EMBL" id="BMAO01021483">
    <property type="protein sequence ID" value="GFQ74831.1"/>
    <property type="molecule type" value="Genomic_DNA"/>
</dbReference>
<comment type="similarity">
    <text evidence="1">Belongs to the UPF0587 family.</text>
</comment>
<dbReference type="PANTHER" id="PTHR12857:SF0">
    <property type="entry name" value="CXXC MOTIF CONTAINING ZINC BINDING PROTEIN"/>
    <property type="match status" value="1"/>
</dbReference>
<dbReference type="OrthoDB" id="10248838at2759"/>
<protein>
    <submittedName>
        <fullName evidence="4">CXXC motif containing zinc binding protein</fullName>
    </submittedName>
</protein>
<comment type="caution">
    <text evidence="4">The sequence shown here is derived from an EMBL/GenBank/DDBJ whole genome shotgun (WGS) entry which is preliminary data.</text>
</comment>
<organism evidence="4 5">
    <name type="scientific">Trichonephila clavata</name>
    <name type="common">Joro spider</name>
    <name type="synonym">Nephila clavata</name>
    <dbReference type="NCBI Taxonomy" id="2740835"/>
    <lineage>
        <taxon>Eukaryota</taxon>
        <taxon>Metazoa</taxon>
        <taxon>Ecdysozoa</taxon>
        <taxon>Arthropoda</taxon>
        <taxon>Chelicerata</taxon>
        <taxon>Arachnida</taxon>
        <taxon>Araneae</taxon>
        <taxon>Araneomorphae</taxon>
        <taxon>Entelegynae</taxon>
        <taxon>Araneoidea</taxon>
        <taxon>Nephilidae</taxon>
        <taxon>Trichonephila</taxon>
    </lineage>
</organism>
<evidence type="ECO:0000256" key="1">
    <source>
        <dbReference type="ARBA" id="ARBA00007818"/>
    </source>
</evidence>
<dbReference type="InterPro" id="IPR008584">
    <property type="entry name" value="CXXC_Zn-binding_euk"/>
</dbReference>
<name>A0A8X6FBC2_TRICU</name>
<reference evidence="4" key="1">
    <citation type="submission" date="2020-07" db="EMBL/GenBank/DDBJ databases">
        <title>Multicomponent nature underlies the extraordinary mechanical properties of spider dragline silk.</title>
        <authorList>
            <person name="Kono N."/>
            <person name="Nakamura H."/>
            <person name="Mori M."/>
            <person name="Yoshida Y."/>
            <person name="Ohtoshi R."/>
            <person name="Malay A.D."/>
            <person name="Moran D.A.P."/>
            <person name="Tomita M."/>
            <person name="Numata K."/>
            <person name="Arakawa K."/>
        </authorList>
    </citation>
    <scope>NUCLEOTIDE SEQUENCE</scope>
</reference>
<dbReference type="Pfam" id="PF05907">
    <property type="entry name" value="CXXC_Zn-b_euk"/>
    <property type="match status" value="1"/>
</dbReference>
<dbReference type="Proteomes" id="UP000887116">
    <property type="component" value="Unassembled WGS sequence"/>
</dbReference>
<accession>A0A8X6FBC2</accession>
<keyword evidence="2" id="KW-0479">Metal-binding</keyword>
<evidence type="ECO:0000313" key="5">
    <source>
        <dbReference type="Proteomes" id="UP000887116"/>
    </source>
</evidence>